<evidence type="ECO:0008006" key="3">
    <source>
        <dbReference type="Google" id="ProtNLM"/>
    </source>
</evidence>
<gene>
    <name evidence="1" type="ORF">H9L24_11230</name>
</gene>
<sequence>MVIADFHHGVHVTELTEGSNSIRVVSTAIIGMVATASDADAAAFPIDKPVLFTSLAKALRAMADKGSAYALLNGTGESFGAWVPLLQFGVDVAA</sequence>
<evidence type="ECO:0000313" key="2">
    <source>
        <dbReference type="Proteomes" id="UP000516057"/>
    </source>
</evidence>
<accession>A0A7H0HB26</accession>
<protein>
    <recommendedName>
        <fullName evidence="3">Phage tail sheath family protein</fullName>
    </recommendedName>
</protein>
<proteinExistence type="predicted"/>
<organism evidence="1 2">
    <name type="scientific">Paenacidovorax monticola</name>
    <dbReference type="NCBI Taxonomy" id="1926868"/>
    <lineage>
        <taxon>Bacteria</taxon>
        <taxon>Pseudomonadati</taxon>
        <taxon>Pseudomonadota</taxon>
        <taxon>Betaproteobacteria</taxon>
        <taxon>Burkholderiales</taxon>
        <taxon>Comamonadaceae</taxon>
        <taxon>Paenacidovorax</taxon>
    </lineage>
</organism>
<keyword evidence="2" id="KW-1185">Reference proteome</keyword>
<name>A0A7H0HB26_9BURK</name>
<dbReference type="Proteomes" id="UP000516057">
    <property type="component" value="Chromosome"/>
</dbReference>
<dbReference type="EMBL" id="CP060790">
    <property type="protein sequence ID" value="QNP57742.1"/>
    <property type="molecule type" value="Genomic_DNA"/>
</dbReference>
<evidence type="ECO:0000313" key="1">
    <source>
        <dbReference type="EMBL" id="QNP57742.1"/>
    </source>
</evidence>
<dbReference type="RefSeq" id="WP_187734745.1">
    <property type="nucleotide sequence ID" value="NZ_CP060790.1"/>
</dbReference>
<reference evidence="1 2" key="1">
    <citation type="submission" date="2020-08" db="EMBL/GenBank/DDBJ databases">
        <title>Genome sequence of Acidovorax monticola KACC 19171T.</title>
        <authorList>
            <person name="Hyun D.-W."/>
            <person name="Bae J.-W."/>
        </authorList>
    </citation>
    <scope>NUCLEOTIDE SEQUENCE [LARGE SCALE GENOMIC DNA]</scope>
    <source>
        <strain evidence="1 2">KACC 19171</strain>
    </source>
</reference>
<dbReference type="KEGG" id="amon:H9L24_11230"/>
<dbReference type="AlphaFoldDB" id="A0A7H0HB26"/>